<reference evidence="4 5" key="1">
    <citation type="submission" date="2014-03" db="EMBL/GenBank/DDBJ databases">
        <title>Draft genome of the hookworm Oesophagostomum dentatum.</title>
        <authorList>
            <person name="Mitreva M."/>
        </authorList>
    </citation>
    <scope>NUCLEOTIDE SEQUENCE [LARGE SCALE GENOMIC DNA]</scope>
    <source>
        <strain evidence="4 5">OD-Hann</strain>
    </source>
</reference>
<dbReference type="InterPro" id="IPR041577">
    <property type="entry name" value="RT_RNaseH_2"/>
</dbReference>
<dbReference type="EC" id="2.7.7.49" evidence="1"/>
<dbReference type="PANTHER" id="PTHR37984">
    <property type="entry name" value="PROTEIN CBG26694"/>
    <property type="match status" value="1"/>
</dbReference>
<dbReference type="GO" id="GO:0003964">
    <property type="term" value="F:RNA-directed DNA polymerase activity"/>
    <property type="evidence" value="ECO:0007669"/>
    <property type="project" value="UniProtKB-KW"/>
</dbReference>
<keyword evidence="4" id="KW-0695">RNA-directed DNA polymerase</keyword>
<dbReference type="SUPFAM" id="SSF56672">
    <property type="entry name" value="DNA/RNA polymerases"/>
    <property type="match status" value="1"/>
</dbReference>
<dbReference type="Pfam" id="PF00078">
    <property type="entry name" value="RVT_1"/>
    <property type="match status" value="1"/>
</dbReference>
<dbReference type="Pfam" id="PF17919">
    <property type="entry name" value="RT_RNaseH_2"/>
    <property type="match status" value="1"/>
</dbReference>
<evidence type="ECO:0000313" key="4">
    <source>
        <dbReference type="EMBL" id="KHJ92363.1"/>
    </source>
</evidence>
<dbReference type="Gene3D" id="3.30.70.270">
    <property type="match status" value="2"/>
</dbReference>
<dbReference type="CDD" id="cd01647">
    <property type="entry name" value="RT_LTR"/>
    <property type="match status" value="1"/>
</dbReference>
<evidence type="ECO:0000313" key="5">
    <source>
        <dbReference type="Proteomes" id="UP000053660"/>
    </source>
</evidence>
<dbReference type="PANTHER" id="PTHR37984:SF5">
    <property type="entry name" value="PROTEIN NYNRIN-LIKE"/>
    <property type="match status" value="1"/>
</dbReference>
<dbReference type="PROSITE" id="PS50878">
    <property type="entry name" value="RT_POL"/>
    <property type="match status" value="1"/>
</dbReference>
<gene>
    <name evidence="4" type="ORF">OESDEN_07749</name>
</gene>
<keyword evidence="5" id="KW-1185">Reference proteome</keyword>
<dbReference type="Gene3D" id="3.10.10.10">
    <property type="entry name" value="HIV Type 1 Reverse Transcriptase, subunit A, domain 1"/>
    <property type="match status" value="1"/>
</dbReference>
<dbReference type="InterPro" id="IPR043128">
    <property type="entry name" value="Rev_trsase/Diguanyl_cyclase"/>
</dbReference>
<dbReference type="InterPro" id="IPR000477">
    <property type="entry name" value="RT_dom"/>
</dbReference>
<dbReference type="AlphaFoldDB" id="A0A0B1T454"/>
<protein>
    <recommendedName>
        <fullName evidence="1">RNA-directed DNA polymerase</fullName>
        <ecNumber evidence="1">2.7.7.49</ecNumber>
    </recommendedName>
</protein>
<feature type="domain" description="Reverse transcriptase" evidence="3">
    <location>
        <begin position="86"/>
        <end position="264"/>
    </location>
</feature>
<accession>A0A0B1T454</accession>
<dbReference type="InterPro" id="IPR050951">
    <property type="entry name" value="Retrovirus_Pol_polyprotein"/>
</dbReference>
<name>A0A0B1T454_OESDE</name>
<evidence type="ECO:0000256" key="1">
    <source>
        <dbReference type="ARBA" id="ARBA00012493"/>
    </source>
</evidence>
<organism evidence="4 5">
    <name type="scientific">Oesophagostomum dentatum</name>
    <name type="common">Nodular worm</name>
    <dbReference type="NCBI Taxonomy" id="61180"/>
    <lineage>
        <taxon>Eukaryota</taxon>
        <taxon>Metazoa</taxon>
        <taxon>Ecdysozoa</taxon>
        <taxon>Nematoda</taxon>
        <taxon>Chromadorea</taxon>
        <taxon>Rhabditida</taxon>
        <taxon>Rhabditina</taxon>
        <taxon>Rhabditomorpha</taxon>
        <taxon>Strongyloidea</taxon>
        <taxon>Strongylidae</taxon>
        <taxon>Oesophagostomum</taxon>
    </lineage>
</organism>
<sequence>MHDYQQLREQYNCRLATAAVESARSEIVNRLKSRFAGVFSLGLGRCTKTKAELFLKPGARPVYKQKPPVPFASQAAVNNEIDRLVSENLLEPVDHSSWAAPIVVVKKANGTIRLCADFSIGLNDALMLHQHPLPTVEDVFNKLNGGELFSQIDLADAYLQIEVDDNSKDLLTINTHRGLYRYNRLTFGVKSAPGIFQQIMDVMIAGLDGVAAYFDDIIVTGRTMDEHRRNLEALFERIHDYGFRVRIEKCHFMRSEIRYLGDIIDKNGRRPDPDKIRAITEMPPPKNVAQLRSFLGMVNYYGLFVKDMRQLCAPLDSLLKKIAPSKWSPDCSDAFEKAKKVLASPLLLTHYDPKQELIVAADASEYGIGAVILHRFADGTETAISHASRNLTDTEKRYGQIEKEGLALV</sequence>
<dbReference type="EMBL" id="KN551397">
    <property type="protein sequence ID" value="KHJ92363.1"/>
    <property type="molecule type" value="Genomic_DNA"/>
</dbReference>
<dbReference type="InterPro" id="IPR043502">
    <property type="entry name" value="DNA/RNA_pol_sf"/>
</dbReference>
<keyword evidence="4" id="KW-0808">Transferase</keyword>
<dbReference type="Proteomes" id="UP000053660">
    <property type="component" value="Unassembled WGS sequence"/>
</dbReference>
<dbReference type="FunFam" id="3.30.70.270:FF:000020">
    <property type="entry name" value="Transposon Tf2-6 polyprotein-like Protein"/>
    <property type="match status" value="1"/>
</dbReference>
<evidence type="ECO:0000259" key="3">
    <source>
        <dbReference type="PROSITE" id="PS50878"/>
    </source>
</evidence>
<keyword evidence="4" id="KW-0548">Nucleotidyltransferase</keyword>
<dbReference type="OrthoDB" id="5829234at2759"/>
<proteinExistence type="predicted"/>
<keyword evidence="2" id="KW-0511">Multifunctional enzyme</keyword>
<evidence type="ECO:0000256" key="2">
    <source>
        <dbReference type="ARBA" id="ARBA00023268"/>
    </source>
</evidence>